<gene>
    <name evidence="4" type="ORF">JMJ54_16910</name>
</gene>
<dbReference type="PROSITE" id="PS50887">
    <property type="entry name" value="GGDEF"/>
    <property type="match status" value="1"/>
</dbReference>
<evidence type="ECO:0000313" key="4">
    <source>
        <dbReference type="EMBL" id="MBM3117519.1"/>
    </source>
</evidence>
<dbReference type="Proteomes" id="UP000809431">
    <property type="component" value="Unassembled WGS sequence"/>
</dbReference>
<organism evidence="4 5">
    <name type="scientific">Jeongeupia naejangsanensis</name>
    <dbReference type="NCBI Taxonomy" id="613195"/>
    <lineage>
        <taxon>Bacteria</taxon>
        <taxon>Pseudomonadati</taxon>
        <taxon>Pseudomonadota</taxon>
        <taxon>Betaproteobacteria</taxon>
        <taxon>Neisseriales</taxon>
        <taxon>Chitinibacteraceae</taxon>
        <taxon>Jeongeupia</taxon>
    </lineage>
</organism>
<dbReference type="SMART" id="SM00267">
    <property type="entry name" value="GGDEF"/>
    <property type="match status" value="1"/>
</dbReference>
<dbReference type="SUPFAM" id="SSF141868">
    <property type="entry name" value="EAL domain-like"/>
    <property type="match status" value="1"/>
</dbReference>
<keyword evidence="5" id="KW-1185">Reference proteome</keyword>
<protein>
    <submittedName>
        <fullName evidence="4">EAL domain-containing protein</fullName>
    </submittedName>
</protein>
<dbReference type="PROSITE" id="PS50883">
    <property type="entry name" value="EAL"/>
    <property type="match status" value="1"/>
</dbReference>
<dbReference type="EMBL" id="JAESND010000010">
    <property type="protein sequence ID" value="MBM3117519.1"/>
    <property type="molecule type" value="Genomic_DNA"/>
</dbReference>
<dbReference type="InterPro" id="IPR000014">
    <property type="entry name" value="PAS"/>
</dbReference>
<reference evidence="4 5" key="1">
    <citation type="submission" date="2021-01" db="EMBL/GenBank/DDBJ databases">
        <title>Draft Genome Sequence and Polyhydroxyalkanoate Biosynthetic Potential of Jeongeupia naejangsanensis Type Strain DSM 24253.</title>
        <authorList>
            <person name="Turrini P."/>
            <person name="Artuso I."/>
            <person name="Lugli G.A."/>
            <person name="Frangipani E."/>
            <person name="Ventura M."/>
            <person name="Visca P."/>
        </authorList>
    </citation>
    <scope>NUCLEOTIDE SEQUENCE [LARGE SCALE GENOMIC DNA]</scope>
    <source>
        <strain evidence="4 5">DSM 24253</strain>
    </source>
</reference>
<dbReference type="InterPro" id="IPR052155">
    <property type="entry name" value="Biofilm_reg_signaling"/>
</dbReference>
<dbReference type="InterPro" id="IPR001633">
    <property type="entry name" value="EAL_dom"/>
</dbReference>
<dbReference type="InterPro" id="IPR000160">
    <property type="entry name" value="GGDEF_dom"/>
</dbReference>
<dbReference type="InterPro" id="IPR035965">
    <property type="entry name" value="PAS-like_dom_sf"/>
</dbReference>
<dbReference type="InterPro" id="IPR035919">
    <property type="entry name" value="EAL_sf"/>
</dbReference>
<dbReference type="Pfam" id="PF13426">
    <property type="entry name" value="PAS_9"/>
    <property type="match status" value="1"/>
</dbReference>
<keyword evidence="1" id="KW-0812">Transmembrane</keyword>
<keyword evidence="1" id="KW-1133">Transmembrane helix</keyword>
<proteinExistence type="predicted"/>
<dbReference type="NCBIfam" id="TIGR00229">
    <property type="entry name" value="sensory_box"/>
    <property type="match status" value="1"/>
</dbReference>
<dbReference type="Gene3D" id="3.20.20.450">
    <property type="entry name" value="EAL domain"/>
    <property type="match status" value="1"/>
</dbReference>
<feature type="transmembrane region" description="Helical" evidence="1">
    <location>
        <begin position="13"/>
        <end position="33"/>
    </location>
</feature>
<dbReference type="CDD" id="cd01949">
    <property type="entry name" value="GGDEF"/>
    <property type="match status" value="1"/>
</dbReference>
<dbReference type="InterPro" id="IPR029787">
    <property type="entry name" value="Nucleotide_cyclase"/>
</dbReference>
<dbReference type="SUPFAM" id="SSF55073">
    <property type="entry name" value="Nucleotide cyclase"/>
    <property type="match status" value="1"/>
</dbReference>
<dbReference type="Gene3D" id="3.30.450.20">
    <property type="entry name" value="PAS domain"/>
    <property type="match status" value="1"/>
</dbReference>
<dbReference type="Gene3D" id="3.30.70.270">
    <property type="match status" value="1"/>
</dbReference>
<feature type="domain" description="GGDEF" evidence="3">
    <location>
        <begin position="468"/>
        <end position="602"/>
    </location>
</feature>
<comment type="caution">
    <text evidence="4">The sequence shown here is derived from an EMBL/GenBank/DDBJ whole genome shotgun (WGS) entry which is preliminary data.</text>
</comment>
<dbReference type="RefSeq" id="WP_203539733.1">
    <property type="nucleotide sequence ID" value="NZ_JAESND010000010.1"/>
</dbReference>
<dbReference type="CDD" id="cd00130">
    <property type="entry name" value="PAS"/>
    <property type="match status" value="1"/>
</dbReference>
<feature type="transmembrane region" description="Helical" evidence="1">
    <location>
        <begin position="289"/>
        <end position="307"/>
    </location>
</feature>
<accession>A0ABS2BPG3</accession>
<sequence>MQSLFAPRTRKDWHWVTLLGLVLCVGAVVLLVWESWGDYQQSRRDAEARAHNAAGMLESHFTVLLQQSKASIDNVAAELLWKRQYGPIGGADYLDALRKAISFDPQSAALFVLIDGEVWMVDHRARMEGSLQVQQQLRDMLAASPGQVFAAPMLRQGQWQVPMSYGYTLRDGRRIIVGALIPFAHLQRISAWIHRHNGAIGIFRQDGLPLMCVPGMGEHATPGEPLPPVQNNIGSRGTGLCPGEPKWGSSVVFGLVGSKTFPFAAYFGIAKSQFTHAWAERLGWRLASFLVYGLVIGLFVAGLRRLVKQLIDDKRFYLELFDTVNDGLLIVENGRISSANPAACALFGVDSAAQLAGRTPSSLFYPDVDHDAYRQIEADLIEMYKGGRGRFSARLRRRDDGSTFDAEVRGAELPHGTTQLLAIRDVSEERRYLAQQEFLATHDILTELPNRYALMRRIDRCIATAPDASLAVCVLDLNRFKEINDTLGHSVGDQVLQAIGGRLQQWAVSRNADVARLGGDELGLLVPDLPLCQQQVAELCASLTERVGLPLPLEEMLLEVSASIGIAFYPAHGNEANELLRCADVAMYDAKHRRVPHCVYDAGLDRHSRERLALYTELSHAIRDGGLTLYYQPKQRLSDGRIVGVEALLRWPHPQRGLIPPGAFIPMAENSELIRPLTAWVVDAAIRQLAAWRRDGIDLRCAINLSARNLLDPGLVEYIEVALSRHGVPATSLEFEVTESALMEDPNAALACLLRIHALGAQLSIDDYGSGYSSLGYLKRLPVQTLKIDRSFVSQLSVSQPDEIIVGSTITLAHNFGLTVVAEGVEHDADRDALIALGCDVIQGYWLAKPMPAAALAAWLAARVTTD</sequence>
<dbReference type="PANTHER" id="PTHR44757">
    <property type="entry name" value="DIGUANYLATE CYCLASE DGCP"/>
    <property type="match status" value="1"/>
</dbReference>
<dbReference type="CDD" id="cd01948">
    <property type="entry name" value="EAL"/>
    <property type="match status" value="1"/>
</dbReference>
<dbReference type="SUPFAM" id="SSF55785">
    <property type="entry name" value="PYP-like sensor domain (PAS domain)"/>
    <property type="match status" value="1"/>
</dbReference>
<dbReference type="PANTHER" id="PTHR44757:SF2">
    <property type="entry name" value="BIOFILM ARCHITECTURE MAINTENANCE PROTEIN MBAA"/>
    <property type="match status" value="1"/>
</dbReference>
<keyword evidence="1" id="KW-0472">Membrane</keyword>
<dbReference type="NCBIfam" id="TIGR00254">
    <property type="entry name" value="GGDEF"/>
    <property type="match status" value="1"/>
</dbReference>
<dbReference type="InterPro" id="IPR043128">
    <property type="entry name" value="Rev_trsase/Diguanyl_cyclase"/>
</dbReference>
<dbReference type="Pfam" id="PF00563">
    <property type="entry name" value="EAL"/>
    <property type="match status" value="1"/>
</dbReference>
<name>A0ABS2BPG3_9NEIS</name>
<dbReference type="SMART" id="SM00052">
    <property type="entry name" value="EAL"/>
    <property type="match status" value="1"/>
</dbReference>
<dbReference type="SMART" id="SM00091">
    <property type="entry name" value="PAS"/>
    <property type="match status" value="1"/>
</dbReference>
<evidence type="ECO:0000313" key="5">
    <source>
        <dbReference type="Proteomes" id="UP000809431"/>
    </source>
</evidence>
<evidence type="ECO:0000259" key="2">
    <source>
        <dbReference type="PROSITE" id="PS50883"/>
    </source>
</evidence>
<evidence type="ECO:0000259" key="3">
    <source>
        <dbReference type="PROSITE" id="PS50887"/>
    </source>
</evidence>
<evidence type="ECO:0000256" key="1">
    <source>
        <dbReference type="SAM" id="Phobius"/>
    </source>
</evidence>
<dbReference type="Pfam" id="PF00990">
    <property type="entry name" value="GGDEF"/>
    <property type="match status" value="1"/>
</dbReference>
<feature type="domain" description="EAL" evidence="2">
    <location>
        <begin position="611"/>
        <end position="864"/>
    </location>
</feature>